<proteinExistence type="predicted"/>
<keyword evidence="3" id="KW-1185">Reference proteome</keyword>
<feature type="chain" id="PRO_5046707247" description="Lipoprotein" evidence="1">
    <location>
        <begin position="21"/>
        <end position="70"/>
    </location>
</feature>
<evidence type="ECO:0000313" key="2">
    <source>
        <dbReference type="EMBL" id="MDR7378172.1"/>
    </source>
</evidence>
<dbReference type="RefSeq" id="WP_310374086.1">
    <property type="nucleotide sequence ID" value="NZ_JAVDXT010000002.1"/>
</dbReference>
<comment type="caution">
    <text evidence="2">The sequence shown here is derived from an EMBL/GenBank/DDBJ whole genome shotgun (WGS) entry which is preliminary data.</text>
</comment>
<dbReference type="Proteomes" id="UP001180487">
    <property type="component" value="Unassembled WGS sequence"/>
</dbReference>
<evidence type="ECO:0000313" key="3">
    <source>
        <dbReference type="Proteomes" id="UP001180487"/>
    </source>
</evidence>
<sequence>MRAAISVVLLACTVSGCVVAPYGHRAYGPAVYEQPEVVVQPQVYVAPRPYYSPYYYGRPGHYWRGGGGRR</sequence>
<evidence type="ECO:0008006" key="4">
    <source>
        <dbReference type="Google" id="ProtNLM"/>
    </source>
</evidence>
<gene>
    <name evidence="2" type="ORF">J2X19_002851</name>
</gene>
<dbReference type="EMBL" id="JAVDXT010000002">
    <property type="protein sequence ID" value="MDR7378172.1"/>
    <property type="molecule type" value="Genomic_DNA"/>
</dbReference>
<protein>
    <recommendedName>
        <fullName evidence="4">Lipoprotein</fullName>
    </recommendedName>
</protein>
<keyword evidence="1" id="KW-0732">Signal</keyword>
<name>A0ABU2CA07_9BURK</name>
<dbReference type="PROSITE" id="PS51257">
    <property type="entry name" value="PROKAR_LIPOPROTEIN"/>
    <property type="match status" value="1"/>
</dbReference>
<reference evidence="2 3" key="1">
    <citation type="submission" date="2023-07" db="EMBL/GenBank/DDBJ databases">
        <title>Sorghum-associated microbial communities from plants grown in Nebraska, USA.</title>
        <authorList>
            <person name="Schachtman D."/>
        </authorList>
    </citation>
    <scope>NUCLEOTIDE SEQUENCE [LARGE SCALE GENOMIC DNA]</scope>
    <source>
        <strain evidence="2 3">BE313</strain>
    </source>
</reference>
<evidence type="ECO:0000256" key="1">
    <source>
        <dbReference type="SAM" id="SignalP"/>
    </source>
</evidence>
<organism evidence="2 3">
    <name type="scientific">Rhodoferax ferrireducens</name>
    <dbReference type="NCBI Taxonomy" id="192843"/>
    <lineage>
        <taxon>Bacteria</taxon>
        <taxon>Pseudomonadati</taxon>
        <taxon>Pseudomonadota</taxon>
        <taxon>Betaproteobacteria</taxon>
        <taxon>Burkholderiales</taxon>
        <taxon>Comamonadaceae</taxon>
        <taxon>Rhodoferax</taxon>
    </lineage>
</organism>
<accession>A0ABU2CA07</accession>
<feature type="signal peptide" evidence="1">
    <location>
        <begin position="1"/>
        <end position="20"/>
    </location>
</feature>